<gene>
    <name evidence="2" type="ORF">DHf2319_06335</name>
</gene>
<proteinExistence type="predicted"/>
<protein>
    <submittedName>
        <fullName evidence="2">DUF5615 family PIN-like protein</fullName>
    </submittedName>
</protein>
<accession>A0ABY4ATQ8</accession>
<dbReference type="InterPro" id="IPR041049">
    <property type="entry name" value="DUF5615"/>
</dbReference>
<dbReference type="RefSeq" id="WP_305802179.1">
    <property type="nucleotide sequence ID" value="NZ_CP063982.1"/>
</dbReference>
<keyword evidence="3" id="KW-1185">Reference proteome</keyword>
<evidence type="ECO:0000259" key="1">
    <source>
        <dbReference type="Pfam" id="PF18480"/>
    </source>
</evidence>
<reference evidence="2 3" key="1">
    <citation type="submission" date="2020-11" db="EMBL/GenBank/DDBJ databases">
        <title>Algicoccus daihaiensis sp.nov., isolated from Daihai Lake in Inner Mongolia.</title>
        <authorList>
            <person name="Kai J."/>
        </authorList>
    </citation>
    <scope>NUCLEOTIDE SEQUENCE [LARGE SCALE GENOMIC DNA]</scope>
    <source>
        <strain evidence="3">f23</strain>
    </source>
</reference>
<feature type="domain" description="DUF5615" evidence="1">
    <location>
        <begin position="1"/>
        <end position="109"/>
    </location>
</feature>
<evidence type="ECO:0000313" key="2">
    <source>
        <dbReference type="EMBL" id="UOD51439.1"/>
    </source>
</evidence>
<dbReference type="Proteomes" id="UP000831607">
    <property type="component" value="Chromosome"/>
</dbReference>
<organism evidence="2 3">
    <name type="scientific">Orrella daihaiensis</name>
    <dbReference type="NCBI Taxonomy" id="2782176"/>
    <lineage>
        <taxon>Bacteria</taxon>
        <taxon>Pseudomonadati</taxon>
        <taxon>Pseudomonadota</taxon>
        <taxon>Betaproteobacteria</taxon>
        <taxon>Burkholderiales</taxon>
        <taxon>Alcaligenaceae</taxon>
        <taxon>Orrella</taxon>
    </lineage>
</organism>
<name>A0ABY4ATQ8_9BURK</name>
<sequence>MKLLLDENLSRRLVPFLEQDFPGTSQVVLVGLESASDREVWDHAKQNGYVVVTRDADFQELSLVWGTPPQVIRLITPNVGRGAILKLLLDNKNHIYETLGDHGLACIELLA</sequence>
<dbReference type="EMBL" id="CP063982">
    <property type="protein sequence ID" value="UOD51439.1"/>
    <property type="molecule type" value="Genomic_DNA"/>
</dbReference>
<evidence type="ECO:0000313" key="3">
    <source>
        <dbReference type="Proteomes" id="UP000831607"/>
    </source>
</evidence>
<dbReference type="Pfam" id="PF18480">
    <property type="entry name" value="DUF5615"/>
    <property type="match status" value="1"/>
</dbReference>